<comment type="caution">
    <text evidence="2">The sequence shown here is derived from an EMBL/GenBank/DDBJ whole genome shotgun (WGS) entry which is preliminary data.</text>
</comment>
<dbReference type="Proteomes" id="UP000295182">
    <property type="component" value="Unassembled WGS sequence"/>
</dbReference>
<keyword evidence="3" id="KW-1185">Reference proteome</keyword>
<accession>A0A4R2N8J3</accession>
<organism evidence="2 3">
    <name type="scientific">Simplicispira metamorpha</name>
    <dbReference type="NCBI Taxonomy" id="80881"/>
    <lineage>
        <taxon>Bacteria</taxon>
        <taxon>Pseudomonadati</taxon>
        <taxon>Pseudomonadota</taxon>
        <taxon>Betaproteobacteria</taxon>
        <taxon>Burkholderiales</taxon>
        <taxon>Comamonadaceae</taxon>
        <taxon>Simplicispira</taxon>
    </lineage>
</organism>
<evidence type="ECO:0000313" key="2">
    <source>
        <dbReference type="EMBL" id="TCP17238.1"/>
    </source>
</evidence>
<protein>
    <submittedName>
        <fullName evidence="2">Uncharacterized protein</fullName>
    </submittedName>
</protein>
<dbReference type="RefSeq" id="WP_157983681.1">
    <property type="nucleotide sequence ID" value="NZ_QXNC01000013.1"/>
</dbReference>
<keyword evidence="1" id="KW-0812">Transmembrane</keyword>
<name>A0A4R2N8J3_9BURK</name>
<sequence>MRNITHHDPAFHACFLVLADHGWSFALAAFTLSITGCLPLALLLMRNVGASGT</sequence>
<gene>
    <name evidence="2" type="ORF">EV674_1132</name>
</gene>
<keyword evidence="1" id="KW-0472">Membrane</keyword>
<feature type="transmembrane region" description="Helical" evidence="1">
    <location>
        <begin position="25"/>
        <end position="45"/>
    </location>
</feature>
<proteinExistence type="predicted"/>
<keyword evidence="1" id="KW-1133">Transmembrane helix</keyword>
<evidence type="ECO:0000313" key="3">
    <source>
        <dbReference type="Proteomes" id="UP000295182"/>
    </source>
</evidence>
<reference evidence="2 3" key="1">
    <citation type="submission" date="2019-03" db="EMBL/GenBank/DDBJ databases">
        <title>Genomic Encyclopedia of Type Strains, Phase IV (KMG-IV): sequencing the most valuable type-strain genomes for metagenomic binning, comparative biology and taxonomic classification.</title>
        <authorList>
            <person name="Goeker M."/>
        </authorList>
    </citation>
    <scope>NUCLEOTIDE SEQUENCE [LARGE SCALE GENOMIC DNA]</scope>
    <source>
        <strain evidence="2 3">DSM 1837</strain>
    </source>
</reference>
<dbReference type="OrthoDB" id="9939003at2"/>
<dbReference type="EMBL" id="SLXH01000013">
    <property type="protein sequence ID" value="TCP17238.1"/>
    <property type="molecule type" value="Genomic_DNA"/>
</dbReference>
<dbReference type="AlphaFoldDB" id="A0A4R2N8J3"/>
<evidence type="ECO:0000256" key="1">
    <source>
        <dbReference type="SAM" id="Phobius"/>
    </source>
</evidence>